<feature type="region of interest" description="Disordered" evidence="1">
    <location>
        <begin position="68"/>
        <end position="101"/>
    </location>
</feature>
<reference evidence="2" key="1">
    <citation type="submission" date="2016-03" db="EMBL/GenBank/DDBJ databases">
        <authorList>
            <person name="Ploux O."/>
        </authorList>
    </citation>
    <scope>NUCLEOTIDE SEQUENCE</scope>
    <source>
        <strain evidence="2">UC10</strain>
    </source>
</reference>
<feature type="compositionally biased region" description="Basic and acidic residues" evidence="1">
    <location>
        <begin position="91"/>
        <end position="101"/>
    </location>
</feature>
<organism evidence="2">
    <name type="scientific">uncultured Mycobacterium sp</name>
    <dbReference type="NCBI Taxonomy" id="171292"/>
    <lineage>
        <taxon>Bacteria</taxon>
        <taxon>Bacillati</taxon>
        <taxon>Actinomycetota</taxon>
        <taxon>Actinomycetes</taxon>
        <taxon>Mycobacteriales</taxon>
        <taxon>Mycobacteriaceae</taxon>
        <taxon>Mycobacterium</taxon>
        <taxon>environmental samples</taxon>
    </lineage>
</organism>
<proteinExistence type="predicted"/>
<evidence type="ECO:0000313" key="2">
    <source>
        <dbReference type="EMBL" id="SBS78479.1"/>
    </source>
</evidence>
<dbReference type="AlphaFoldDB" id="A0A1Y5PMB4"/>
<gene>
    <name evidence="2" type="ORF">MHPYR_590006</name>
</gene>
<accession>A0A1Y5PMB4</accession>
<name>A0A1Y5PMB4_9MYCO</name>
<protein>
    <submittedName>
        <fullName evidence="2">Uncharacterized protein</fullName>
    </submittedName>
</protein>
<evidence type="ECO:0000256" key="1">
    <source>
        <dbReference type="SAM" id="MobiDB-lite"/>
    </source>
</evidence>
<dbReference type="EMBL" id="FLQS01000055">
    <property type="protein sequence ID" value="SBS78479.1"/>
    <property type="molecule type" value="Genomic_DNA"/>
</dbReference>
<sequence>MPLLASIPNTNEGLGVHGNPPTTFLATFGTQLAEWHEVADDGGASEIVAPSNPHAITGTTAIFRIPASCRSGRPSRPDQRSAATTLSSRLCPDHRATIPAN</sequence>